<sequence>MEMYKEDRVGTMKEAMKKELLMAQVHVLALVDCYLASPIWTIANDSKMNVLDTAKIIGDFLKWVDERTSDPKLLFNGIPPKLSVVFSTDIFERQEKDNLFVMKCPASTSLSFVAAKRAMLIVGQFMRRVFAPFLPGGEIHPLCTAKGPQATKMHSAFASAPCNNVQVEGAFGLADYIGNRAPRMRTDRIAAETMMRRNKTMPWINSLPEVERDKLLTRCISMGPTLEREGKAAKNTILEKVCDKMYKELKIEKDKVAHIQSNAEKHVDDLFTYGGFFSTPDDLKNFLNRETNEARVLEVLRTQLRVRSKVLNQSMSGPKNFTLSEGSIPIPKNALIEKVKRAIENDQRIPVNTFCNQNVMNLLGDYDHKFTGKLYPITVPPRKLKSLTQNTEGAPTDCDRNARNNAGVGHYTTVGGAKNGCLDLG</sequence>
<reference evidence="2" key="2">
    <citation type="submission" date="2022-06" db="UniProtKB">
        <authorList>
            <consortium name="EnsemblMetazoa"/>
        </authorList>
    </citation>
    <scope>IDENTIFICATION</scope>
    <source>
        <strain evidence="2">PS312</strain>
    </source>
</reference>
<gene>
    <name evidence="2" type="primary">WBGene00271950</name>
</gene>
<reference evidence="3" key="1">
    <citation type="journal article" date="2008" name="Nat. Genet.">
        <title>The Pristionchus pacificus genome provides a unique perspective on nematode lifestyle and parasitism.</title>
        <authorList>
            <person name="Dieterich C."/>
            <person name="Clifton S.W."/>
            <person name="Schuster L.N."/>
            <person name="Chinwalla A."/>
            <person name="Delehaunty K."/>
            <person name="Dinkelacker I."/>
            <person name="Fulton L."/>
            <person name="Fulton R."/>
            <person name="Godfrey J."/>
            <person name="Minx P."/>
            <person name="Mitreva M."/>
            <person name="Roeseler W."/>
            <person name="Tian H."/>
            <person name="Witte H."/>
            <person name="Yang S.P."/>
            <person name="Wilson R.K."/>
            <person name="Sommer R.J."/>
        </authorList>
    </citation>
    <scope>NUCLEOTIDE SEQUENCE [LARGE SCALE GENOMIC DNA]</scope>
    <source>
        <strain evidence="3">PS312</strain>
    </source>
</reference>
<dbReference type="PANTHER" id="PTHR11046:SF27">
    <property type="entry name" value="PROTEIN CBG26503"/>
    <property type="match status" value="1"/>
</dbReference>
<proteinExistence type="predicted"/>
<dbReference type="InterPro" id="IPR022894">
    <property type="entry name" value="Oligoribonuclease"/>
</dbReference>
<evidence type="ECO:0000313" key="3">
    <source>
        <dbReference type="Proteomes" id="UP000005239"/>
    </source>
</evidence>
<dbReference type="Proteomes" id="UP000005239">
    <property type="component" value="Unassembled WGS sequence"/>
</dbReference>
<evidence type="ECO:0000313" key="2">
    <source>
        <dbReference type="EnsemblMetazoa" id="PPA33581.1"/>
    </source>
</evidence>
<dbReference type="PANTHER" id="PTHR11046">
    <property type="entry name" value="OLIGORIBONUCLEASE, MITOCHONDRIAL"/>
    <property type="match status" value="1"/>
</dbReference>
<name>A0A2A6B7W6_PRIPA</name>
<evidence type="ECO:0000256" key="1">
    <source>
        <dbReference type="ARBA" id="ARBA00022722"/>
    </source>
</evidence>
<dbReference type="EnsemblMetazoa" id="PPA33581.1">
    <property type="protein sequence ID" value="PPA33581.1"/>
    <property type="gene ID" value="WBGene00271950"/>
</dbReference>
<organism evidence="2 3">
    <name type="scientific">Pristionchus pacificus</name>
    <name type="common">Parasitic nematode worm</name>
    <dbReference type="NCBI Taxonomy" id="54126"/>
    <lineage>
        <taxon>Eukaryota</taxon>
        <taxon>Metazoa</taxon>
        <taxon>Ecdysozoa</taxon>
        <taxon>Nematoda</taxon>
        <taxon>Chromadorea</taxon>
        <taxon>Rhabditida</taxon>
        <taxon>Rhabditina</taxon>
        <taxon>Diplogasteromorpha</taxon>
        <taxon>Diplogasteroidea</taxon>
        <taxon>Neodiplogasteridae</taxon>
        <taxon>Pristionchus</taxon>
    </lineage>
</organism>
<dbReference type="GO" id="GO:0000175">
    <property type="term" value="F:3'-5'-RNA exonuclease activity"/>
    <property type="evidence" value="ECO:0007669"/>
    <property type="project" value="InterPro"/>
</dbReference>
<protein>
    <submittedName>
        <fullName evidence="2">Uncharacterized protein</fullName>
    </submittedName>
</protein>
<keyword evidence="1" id="KW-0378">Hydrolase</keyword>
<keyword evidence="1" id="KW-0540">Nuclease</keyword>
<dbReference type="AlphaFoldDB" id="A0A2A6B7W6"/>
<keyword evidence="3" id="KW-1185">Reference proteome</keyword>
<accession>A0A8R1YQ65</accession>
<accession>A0A2A6B7W6</accession>